<accession>A0A6A6D8N6</accession>
<evidence type="ECO:0000313" key="1">
    <source>
        <dbReference type="EMBL" id="KAF2174848.1"/>
    </source>
</evidence>
<gene>
    <name evidence="1" type="ORF">K469DRAFT_98044</name>
</gene>
<dbReference type="AlphaFoldDB" id="A0A6A6D8N6"/>
<reference evidence="1" key="1">
    <citation type="journal article" date="2020" name="Stud. Mycol.">
        <title>101 Dothideomycetes genomes: a test case for predicting lifestyles and emergence of pathogens.</title>
        <authorList>
            <person name="Haridas S."/>
            <person name="Albert R."/>
            <person name="Binder M."/>
            <person name="Bloem J."/>
            <person name="Labutti K."/>
            <person name="Salamov A."/>
            <person name="Andreopoulos B."/>
            <person name="Baker S."/>
            <person name="Barry K."/>
            <person name="Bills G."/>
            <person name="Bluhm B."/>
            <person name="Cannon C."/>
            <person name="Castanera R."/>
            <person name="Culley D."/>
            <person name="Daum C."/>
            <person name="Ezra D."/>
            <person name="Gonzalez J."/>
            <person name="Henrissat B."/>
            <person name="Kuo A."/>
            <person name="Liang C."/>
            <person name="Lipzen A."/>
            <person name="Lutzoni F."/>
            <person name="Magnuson J."/>
            <person name="Mondo S."/>
            <person name="Nolan M."/>
            <person name="Ohm R."/>
            <person name="Pangilinan J."/>
            <person name="Park H.-J."/>
            <person name="Ramirez L."/>
            <person name="Alfaro M."/>
            <person name="Sun H."/>
            <person name="Tritt A."/>
            <person name="Yoshinaga Y."/>
            <person name="Zwiers L.-H."/>
            <person name="Turgeon B."/>
            <person name="Goodwin S."/>
            <person name="Spatafora J."/>
            <person name="Crous P."/>
            <person name="Grigoriev I."/>
        </authorList>
    </citation>
    <scope>NUCLEOTIDE SEQUENCE</scope>
    <source>
        <strain evidence="1">CBS 207.26</strain>
    </source>
</reference>
<sequence length="108" mass="12149">MPSPTPAAPSAFIGLAHAPPHAVSFHASWILKFTTTERALKWTHIHPVDILSTLSPPCTPRWNIASSTLREAWRARLFRPPPNRRLCSHPIILYSSPSWSHLTGSYYI</sequence>
<proteinExistence type="predicted"/>
<protein>
    <submittedName>
        <fullName evidence="1">Uncharacterized protein</fullName>
    </submittedName>
</protein>
<organism evidence="1 2">
    <name type="scientific">Zopfia rhizophila CBS 207.26</name>
    <dbReference type="NCBI Taxonomy" id="1314779"/>
    <lineage>
        <taxon>Eukaryota</taxon>
        <taxon>Fungi</taxon>
        <taxon>Dikarya</taxon>
        <taxon>Ascomycota</taxon>
        <taxon>Pezizomycotina</taxon>
        <taxon>Dothideomycetes</taxon>
        <taxon>Dothideomycetes incertae sedis</taxon>
        <taxon>Zopfiaceae</taxon>
        <taxon>Zopfia</taxon>
    </lineage>
</organism>
<dbReference type="Proteomes" id="UP000800200">
    <property type="component" value="Unassembled WGS sequence"/>
</dbReference>
<keyword evidence="2" id="KW-1185">Reference proteome</keyword>
<evidence type="ECO:0000313" key="2">
    <source>
        <dbReference type="Proteomes" id="UP000800200"/>
    </source>
</evidence>
<name>A0A6A6D8N6_9PEZI</name>
<dbReference type="EMBL" id="ML994765">
    <property type="protein sequence ID" value="KAF2174848.1"/>
    <property type="molecule type" value="Genomic_DNA"/>
</dbReference>